<dbReference type="AlphaFoldDB" id="A0A7C4RQK5"/>
<dbReference type="Gene3D" id="3.40.50.12110">
    <property type="match status" value="1"/>
</dbReference>
<reference evidence="1" key="1">
    <citation type="journal article" date="2020" name="mSystems">
        <title>Genome- and Community-Level Interaction Insights into Carbon Utilization and Element Cycling Functions of Hydrothermarchaeota in Hydrothermal Sediment.</title>
        <authorList>
            <person name="Zhou Z."/>
            <person name="Liu Y."/>
            <person name="Xu W."/>
            <person name="Pan J."/>
            <person name="Luo Z.H."/>
            <person name="Li M."/>
        </authorList>
    </citation>
    <scope>NUCLEOTIDE SEQUENCE [LARGE SCALE GENOMIC DNA]</scope>
    <source>
        <strain evidence="1">SpSt-477</strain>
    </source>
</reference>
<dbReference type="InterPro" id="IPR049539">
    <property type="entry name" value="SPL"/>
</dbReference>
<dbReference type="Gene3D" id="3.80.30.30">
    <property type="match status" value="1"/>
</dbReference>
<sequence length="381" mass="43779">MIGERIETLFVHRDASDAPLVQAVASATGCTPIFVEEAADVYRWVLQSAHPIDTGKRTLFLTENQGAFIRECPGTRHYRCCGYQILHIGTYCTMDCAYCILQTFFHPPVLQWFVNHERLFQDLDKALASRRFMRIGTGEYTDSLIWEPITDLNRRLIDRFSKQNDCVIELKTKTTAIGRLKGLQHNRKTILAWSLNTERMIVENERYTAALEARLRAAADAQDHGYPLAFHFDPIVLYDKAETEYAEVIDRLFRHVDPADVVWISLGSFRFPPDLKTVIQRRFPDSALVYGEFVPGKDAKMRYFQPLRIELYRRIVDRIRRYAPDIRVYFCMEDEKVWETVLGVVPEAEGGLAGMLDEAAVRVCGLNAKETPASDTSVLER</sequence>
<gene>
    <name evidence="1" type="ORF">ENS29_01400</name>
</gene>
<keyword evidence="1" id="KW-0456">Lyase</keyword>
<comment type="caution">
    <text evidence="1">The sequence shown here is derived from an EMBL/GenBank/DDBJ whole genome shotgun (WGS) entry which is preliminary data.</text>
</comment>
<dbReference type="EMBL" id="DSUH01000029">
    <property type="protein sequence ID" value="HGU31494.1"/>
    <property type="molecule type" value="Genomic_DNA"/>
</dbReference>
<name>A0A7C4RQK5_9BACT</name>
<dbReference type="GO" id="GO:1904047">
    <property type="term" value="F:S-adenosyl-L-methionine binding"/>
    <property type="evidence" value="ECO:0007669"/>
    <property type="project" value="TreeGrafter"/>
</dbReference>
<dbReference type="GO" id="GO:0042601">
    <property type="term" value="C:endospore-forming forespore"/>
    <property type="evidence" value="ECO:0007669"/>
    <property type="project" value="TreeGrafter"/>
</dbReference>
<dbReference type="GO" id="GO:0003913">
    <property type="term" value="F:DNA photolyase activity"/>
    <property type="evidence" value="ECO:0007669"/>
    <property type="project" value="TreeGrafter"/>
</dbReference>
<proteinExistence type="predicted"/>
<evidence type="ECO:0000313" key="1">
    <source>
        <dbReference type="EMBL" id="HGU31494.1"/>
    </source>
</evidence>
<dbReference type="GO" id="GO:0051539">
    <property type="term" value="F:4 iron, 4 sulfur cluster binding"/>
    <property type="evidence" value="ECO:0007669"/>
    <property type="project" value="TreeGrafter"/>
</dbReference>
<dbReference type="PANTHER" id="PTHR37822">
    <property type="entry name" value="SPORE PHOTOPRODUCT LYASE-RELATED"/>
    <property type="match status" value="1"/>
</dbReference>
<dbReference type="PROSITE" id="PS51257">
    <property type="entry name" value="PROKAR_LIPOPROTEIN"/>
    <property type="match status" value="1"/>
</dbReference>
<accession>A0A7C4RQK5</accession>
<dbReference type="PANTHER" id="PTHR37822:SF2">
    <property type="entry name" value="SPORE PHOTOPRODUCT LYASE"/>
    <property type="match status" value="1"/>
</dbReference>
<dbReference type="Pfam" id="PF20903">
    <property type="entry name" value="SPL"/>
    <property type="match status" value="1"/>
</dbReference>
<organism evidence="1">
    <name type="scientific">Desulfatirhabdium butyrativorans</name>
    <dbReference type="NCBI Taxonomy" id="340467"/>
    <lineage>
        <taxon>Bacteria</taxon>
        <taxon>Pseudomonadati</taxon>
        <taxon>Thermodesulfobacteriota</taxon>
        <taxon>Desulfobacteria</taxon>
        <taxon>Desulfobacterales</taxon>
        <taxon>Desulfatirhabdiaceae</taxon>
        <taxon>Desulfatirhabdium</taxon>
    </lineage>
</organism>
<protein>
    <submittedName>
        <fullName evidence="1">DNA photolyase</fullName>
    </submittedName>
</protein>